<reference evidence="2 3" key="1">
    <citation type="submission" date="2012-06" db="EMBL/GenBank/DDBJ databases">
        <title>Complete sequence of Thiocystis violascens DSM 198.</title>
        <authorList>
            <consortium name="US DOE Joint Genome Institute"/>
            <person name="Lucas S."/>
            <person name="Han J."/>
            <person name="Lapidus A."/>
            <person name="Cheng J.-F."/>
            <person name="Goodwin L."/>
            <person name="Pitluck S."/>
            <person name="Peters L."/>
            <person name="Ovchinnikova G."/>
            <person name="Teshima H."/>
            <person name="Detter J.C."/>
            <person name="Han C."/>
            <person name="Tapia R."/>
            <person name="Land M."/>
            <person name="Hauser L."/>
            <person name="Kyrpides N."/>
            <person name="Ivanova N."/>
            <person name="Pagani I."/>
            <person name="Vogl K."/>
            <person name="Liu Z."/>
            <person name="Frigaard N.-U."/>
            <person name="Bryant D."/>
            <person name="Woyke T."/>
        </authorList>
    </citation>
    <scope>NUCLEOTIDE SEQUENCE [LARGE SCALE GENOMIC DNA]</scope>
    <source>
        <strain evidence="3">ATCC 17096 / DSM 198 / 6111</strain>
    </source>
</reference>
<feature type="compositionally biased region" description="Basic and acidic residues" evidence="1">
    <location>
        <begin position="44"/>
        <end position="55"/>
    </location>
</feature>
<keyword evidence="3" id="KW-1185">Reference proteome</keyword>
<accession>I3Y5Z3</accession>
<dbReference type="KEGG" id="tvi:Thivi_0342"/>
<feature type="compositionally biased region" description="Polar residues" evidence="1">
    <location>
        <begin position="190"/>
        <end position="217"/>
    </location>
</feature>
<protein>
    <submittedName>
        <fullName evidence="2">SprA-related family</fullName>
    </submittedName>
</protein>
<name>I3Y5Z3_THIV6</name>
<dbReference type="OrthoDB" id="9812722at2"/>
<dbReference type="Pfam" id="PF12118">
    <property type="entry name" value="SprA-related"/>
    <property type="match status" value="1"/>
</dbReference>
<feature type="region of interest" description="Disordered" evidence="1">
    <location>
        <begin position="177"/>
        <end position="246"/>
    </location>
</feature>
<sequence>MEIHSAINSIPFGMPRPAGPTPTVAAERTADLKDDELAASEVSTAKEDSRQRPEAIDSAPELTTDELEELQLLKQRDTEVRAHEQAHVAAGGRYVTSSASYDYQTGPDGQRYAIGGEVGIDTSSVSGDPAATLEKARAVRRAALAPAEPSSQDLRVAASATTMETNALHELHELMQLQREQSVERPGTGEETSNSEEANAGTQVDRSQVGRDQTGQPDGSGARERLEQRIAGFFADPPTAILSQFA</sequence>
<dbReference type="eggNOG" id="COG3064">
    <property type="taxonomic scope" value="Bacteria"/>
</dbReference>
<evidence type="ECO:0000313" key="2">
    <source>
        <dbReference type="EMBL" id="AFL72411.1"/>
    </source>
</evidence>
<evidence type="ECO:0000256" key="1">
    <source>
        <dbReference type="SAM" id="MobiDB-lite"/>
    </source>
</evidence>
<dbReference type="RefSeq" id="WP_014776915.1">
    <property type="nucleotide sequence ID" value="NC_018012.1"/>
</dbReference>
<dbReference type="HOGENOM" id="CLU_089955_1_0_6"/>
<evidence type="ECO:0000313" key="3">
    <source>
        <dbReference type="Proteomes" id="UP000006062"/>
    </source>
</evidence>
<dbReference type="InterPro" id="IPR021973">
    <property type="entry name" value="SprA-related"/>
</dbReference>
<feature type="region of interest" description="Disordered" evidence="1">
    <location>
        <begin position="1"/>
        <end position="64"/>
    </location>
</feature>
<dbReference type="EMBL" id="CP003154">
    <property type="protein sequence ID" value="AFL72411.1"/>
    <property type="molecule type" value="Genomic_DNA"/>
</dbReference>
<dbReference type="AlphaFoldDB" id="I3Y5Z3"/>
<proteinExistence type="predicted"/>
<dbReference type="Proteomes" id="UP000006062">
    <property type="component" value="Chromosome"/>
</dbReference>
<gene>
    <name evidence="2" type="ordered locus">Thivi_0342</name>
</gene>
<organism evidence="2 3">
    <name type="scientific">Thiocystis violascens (strain ATCC 17096 / DSM 198 / 6111)</name>
    <name type="common">Chromatium violascens</name>
    <dbReference type="NCBI Taxonomy" id="765911"/>
    <lineage>
        <taxon>Bacteria</taxon>
        <taxon>Pseudomonadati</taxon>
        <taxon>Pseudomonadota</taxon>
        <taxon>Gammaproteobacteria</taxon>
        <taxon>Chromatiales</taxon>
        <taxon>Chromatiaceae</taxon>
        <taxon>Thiocystis</taxon>
    </lineage>
</organism>
<dbReference type="STRING" id="765911.Thivi_0342"/>